<gene>
    <name evidence="1" type="ORF">LCGC14_0712780</name>
</gene>
<dbReference type="AlphaFoldDB" id="A0A0F9TLZ9"/>
<evidence type="ECO:0008006" key="2">
    <source>
        <dbReference type="Google" id="ProtNLM"/>
    </source>
</evidence>
<name>A0A0F9TLZ9_9ZZZZ</name>
<dbReference type="EMBL" id="LAZR01001578">
    <property type="protein sequence ID" value="KKN42468.1"/>
    <property type="molecule type" value="Genomic_DNA"/>
</dbReference>
<comment type="caution">
    <text evidence="1">The sequence shown here is derived from an EMBL/GenBank/DDBJ whole genome shotgun (WGS) entry which is preliminary data.</text>
</comment>
<sequence>MEFEPLDDISLEDLLGSDDERSPGLHQSTIIKDVCQTLDPKRFSGTWDNEGLTRMIGGMVYEDILGCALVRRFPGQGDKPGEFTKDGITGSPDWLTDDWVLEEYKATDMSSRNCPDDPKFQHWMWQIKGYLTLIGSETGHARLRVLFGRGDYSEFFSPKQLLSWDLHFSARELHENWAMLVGHARRRGWLI</sequence>
<protein>
    <recommendedName>
        <fullName evidence="2">YqaJ viral recombinase domain-containing protein</fullName>
    </recommendedName>
</protein>
<organism evidence="1">
    <name type="scientific">marine sediment metagenome</name>
    <dbReference type="NCBI Taxonomy" id="412755"/>
    <lineage>
        <taxon>unclassified sequences</taxon>
        <taxon>metagenomes</taxon>
        <taxon>ecological metagenomes</taxon>
    </lineage>
</organism>
<accession>A0A0F9TLZ9</accession>
<evidence type="ECO:0000313" key="1">
    <source>
        <dbReference type="EMBL" id="KKN42468.1"/>
    </source>
</evidence>
<proteinExistence type="predicted"/>
<reference evidence="1" key="1">
    <citation type="journal article" date="2015" name="Nature">
        <title>Complex archaea that bridge the gap between prokaryotes and eukaryotes.</title>
        <authorList>
            <person name="Spang A."/>
            <person name="Saw J.H."/>
            <person name="Jorgensen S.L."/>
            <person name="Zaremba-Niedzwiedzka K."/>
            <person name="Martijn J."/>
            <person name="Lind A.E."/>
            <person name="van Eijk R."/>
            <person name="Schleper C."/>
            <person name="Guy L."/>
            <person name="Ettema T.J."/>
        </authorList>
    </citation>
    <scope>NUCLEOTIDE SEQUENCE</scope>
</reference>